<keyword evidence="2" id="KW-0328">Glycosyltransferase</keyword>
<dbReference type="Pfam" id="PF01755">
    <property type="entry name" value="Glyco_transf_25"/>
    <property type="match status" value="1"/>
</dbReference>
<dbReference type="GO" id="GO:0016757">
    <property type="term" value="F:glycosyltransferase activity"/>
    <property type="evidence" value="ECO:0007669"/>
    <property type="project" value="UniProtKB-KW"/>
</dbReference>
<comment type="caution">
    <text evidence="2">The sequence shown here is derived from an EMBL/GenBank/DDBJ whole genome shotgun (WGS) entry which is preliminary data.</text>
</comment>
<proteinExistence type="predicted"/>
<dbReference type="CDD" id="cd06532">
    <property type="entry name" value="Glyco_transf_25"/>
    <property type="match status" value="1"/>
</dbReference>
<dbReference type="RefSeq" id="WP_001613353.1">
    <property type="nucleotide sequence ID" value="NZ_ADIZ01000027.1"/>
</dbReference>
<keyword evidence="2" id="KW-0808">Transferase</keyword>
<gene>
    <name evidence="2" type="ORF">ECXG_00476</name>
</gene>
<dbReference type="InterPro" id="IPR002654">
    <property type="entry name" value="Glyco_trans_25"/>
</dbReference>
<protein>
    <submittedName>
        <fullName evidence="2">Putative beta1,4-galactosyltransferase</fullName>
    </submittedName>
</protein>
<name>A0A1X3IZQ9_ECOLX</name>
<evidence type="ECO:0000313" key="2">
    <source>
        <dbReference type="EMBL" id="OSK93643.1"/>
    </source>
</evidence>
<dbReference type="AlphaFoldDB" id="A0A1X3IZQ9"/>
<accession>A0A1X3IZQ9</accession>
<evidence type="ECO:0000313" key="3">
    <source>
        <dbReference type="Proteomes" id="UP000193942"/>
    </source>
</evidence>
<reference evidence="2 3" key="1">
    <citation type="submission" date="2010-04" db="EMBL/GenBank/DDBJ databases">
        <title>The Genome Sequence of Escherichia coli TA447.</title>
        <authorList>
            <consortium name="The Broad Institute Genome Sequencing Platform"/>
            <consortium name="The Broad Institute Genome Sequencing Center for Infectious Disease"/>
            <person name="Feldgarden M."/>
            <person name="Gordon D.M."/>
            <person name="Johnson J.R."/>
            <person name="Johnston B.D."/>
            <person name="Young S."/>
            <person name="Zeng Q."/>
            <person name="Koehrsen M."/>
            <person name="Alvarado L."/>
            <person name="Berlin A.M."/>
            <person name="Borenstein D."/>
            <person name="Chapman S.B."/>
            <person name="Chen Z."/>
            <person name="Engels R."/>
            <person name="Freedman E."/>
            <person name="Gellesch M."/>
            <person name="Goldberg J."/>
            <person name="Griggs A."/>
            <person name="Gujja S."/>
            <person name="Heilman E.R."/>
            <person name="Heiman D.I."/>
            <person name="Hepburn T.A."/>
            <person name="Howarth C."/>
            <person name="Jen D."/>
            <person name="Larson L."/>
            <person name="Mehta T."/>
            <person name="Park D."/>
            <person name="Pearson M."/>
            <person name="Richards J."/>
            <person name="Roberts A."/>
            <person name="Saif S."/>
            <person name="Shea T.D."/>
            <person name="Shenoy N."/>
            <person name="Sisk P."/>
            <person name="Stolte C."/>
            <person name="Sykes S.N."/>
            <person name="Walk T."/>
            <person name="White J."/>
            <person name="Yandava C."/>
            <person name="Haas B."/>
            <person name="Henn M.R."/>
            <person name="Nusbaum C."/>
            <person name="Birren B."/>
        </authorList>
    </citation>
    <scope>NUCLEOTIDE SEQUENCE [LARGE SCALE GENOMIC DNA]</scope>
    <source>
        <strain evidence="2 3">TA447</strain>
    </source>
</reference>
<dbReference type="EMBL" id="ADIZ01000027">
    <property type="protein sequence ID" value="OSK93643.1"/>
    <property type="molecule type" value="Genomic_DNA"/>
</dbReference>
<dbReference type="Proteomes" id="UP000193942">
    <property type="component" value="Unassembled WGS sequence"/>
</dbReference>
<evidence type="ECO:0000259" key="1">
    <source>
        <dbReference type="Pfam" id="PF01755"/>
    </source>
</evidence>
<feature type="domain" description="Glycosyl transferase family 25" evidence="1">
    <location>
        <begin position="1"/>
        <end position="177"/>
    </location>
</feature>
<organism evidence="2 3">
    <name type="scientific">Escherichia coli TA447</name>
    <dbReference type="NCBI Taxonomy" id="656447"/>
    <lineage>
        <taxon>Bacteria</taxon>
        <taxon>Pseudomonadati</taxon>
        <taxon>Pseudomonadota</taxon>
        <taxon>Gammaproteobacteria</taxon>
        <taxon>Enterobacterales</taxon>
        <taxon>Enterobacteriaceae</taxon>
        <taxon>Escherichia</taxon>
    </lineage>
</organism>
<sequence length="248" mass="28518">MIKIYTINLFTENARREKILSLAKKLELPIKIENAIIGSNLSKEYLDNLTNESIDKIGRNLSPGEVGCYLSHIKCLKNFLSSGDEFAIILEDDVTLDYRIKDFISTIEFKETTLFFDVMLLGYRNGYGSYWGKKKWNSHKLLRFPDCGYGAHAYLVTRKGAEKIVYNNAIPIWPYDYVTGGRADKTIRVYGVEKKIVDLDFYNSSCSSLEAERNYLGAYSSEYKVKTPFVLHVLKKLIKGLKPIRVYK</sequence>